<evidence type="ECO:0000256" key="1">
    <source>
        <dbReference type="SAM" id="MobiDB-lite"/>
    </source>
</evidence>
<accession>A0A0D3KVA4</accession>
<name>A0A0D3KVA4_EMIH1</name>
<dbReference type="GeneID" id="17284960"/>
<dbReference type="InterPro" id="IPR036877">
    <property type="entry name" value="SUI1_dom_sf"/>
</dbReference>
<evidence type="ECO:0000313" key="3">
    <source>
        <dbReference type="EnsemblProtists" id="EOD39689"/>
    </source>
</evidence>
<feature type="compositionally biased region" description="Basic and acidic residues" evidence="1">
    <location>
        <begin position="108"/>
        <end position="117"/>
    </location>
</feature>
<dbReference type="GeneID" id="17258138"/>
<evidence type="ECO:0000259" key="2">
    <source>
        <dbReference type="PROSITE" id="PS50296"/>
    </source>
</evidence>
<feature type="domain" description="SUI1" evidence="2">
    <location>
        <begin position="15"/>
        <end position="78"/>
    </location>
</feature>
<feature type="region of interest" description="Disordered" evidence="1">
    <location>
        <begin position="87"/>
        <end position="119"/>
    </location>
</feature>
<reference evidence="3" key="2">
    <citation type="submission" date="2024-10" db="UniProtKB">
        <authorList>
            <consortium name="EnsemblProtists"/>
        </authorList>
    </citation>
    <scope>IDENTIFICATION</scope>
</reference>
<evidence type="ECO:0000313" key="4">
    <source>
        <dbReference type="Proteomes" id="UP000013827"/>
    </source>
</evidence>
<dbReference type="EnsemblProtists" id="EOD39689">
    <property type="protein sequence ID" value="EOD39689"/>
    <property type="gene ID" value="EMIHUDRAFT_200277"/>
</dbReference>
<dbReference type="RefSeq" id="XP_005764417.1">
    <property type="nucleotide sequence ID" value="XM_005764360.1"/>
</dbReference>
<feature type="compositionally biased region" description="Low complexity" evidence="1">
    <location>
        <begin position="98"/>
        <end position="107"/>
    </location>
</feature>
<dbReference type="eggNOG" id="ENOG502SX7G">
    <property type="taxonomic scope" value="Eukaryota"/>
</dbReference>
<dbReference type="KEGG" id="ehx:EMIHUDRAFT_200277"/>
<dbReference type="Proteomes" id="UP000013827">
    <property type="component" value="Unassembled WGS sequence"/>
</dbReference>
<dbReference type="AlphaFoldDB" id="A0A0D3KVA4"/>
<keyword evidence="4" id="KW-1185">Reference proteome</keyword>
<dbReference type="PaxDb" id="2903-EOD11988"/>
<dbReference type="InterPro" id="IPR001950">
    <property type="entry name" value="SUI1"/>
</dbReference>
<dbReference type="RefSeq" id="XP_005792118.1">
    <property type="nucleotide sequence ID" value="XM_005792061.1"/>
</dbReference>
<dbReference type="PROSITE" id="PS50296">
    <property type="entry name" value="SUI1"/>
    <property type="match status" value="1"/>
</dbReference>
<dbReference type="Gene3D" id="3.30.780.10">
    <property type="entry name" value="SUI1-like domain"/>
    <property type="match status" value="1"/>
</dbReference>
<sequence>MSPDYFVRATRKGGLPLSVEKRRYGKPVTILENCGGDVPGLLAAIKAALGTGGTLHGGGLEIQGSLIEQLSAWLLRAGIVRGLAKPARPHESEEDAAAADAAVAAARPPRDRPRWSAERVAAATRAATTGSSSLAEASGARSPYDAFCALWRGWPYWDQDWSRLPEVA</sequence>
<protein>
    <recommendedName>
        <fullName evidence="2">SUI1 domain-containing protein</fullName>
    </recommendedName>
</protein>
<dbReference type="EnsemblProtists" id="EOD11988">
    <property type="protein sequence ID" value="EOD11988"/>
    <property type="gene ID" value="EMIHUDRAFT_247647"/>
</dbReference>
<dbReference type="HOGENOM" id="CLU_1589467_0_0_1"/>
<dbReference type="SUPFAM" id="SSF55159">
    <property type="entry name" value="eIF1-like"/>
    <property type="match status" value="1"/>
</dbReference>
<organism evidence="3 4">
    <name type="scientific">Emiliania huxleyi (strain CCMP1516)</name>
    <dbReference type="NCBI Taxonomy" id="280463"/>
    <lineage>
        <taxon>Eukaryota</taxon>
        <taxon>Haptista</taxon>
        <taxon>Haptophyta</taxon>
        <taxon>Prymnesiophyceae</taxon>
        <taxon>Isochrysidales</taxon>
        <taxon>Noelaerhabdaceae</taxon>
        <taxon>Emiliania</taxon>
    </lineage>
</organism>
<proteinExistence type="predicted"/>
<dbReference type="GO" id="GO:0003743">
    <property type="term" value="F:translation initiation factor activity"/>
    <property type="evidence" value="ECO:0007669"/>
    <property type="project" value="InterPro"/>
</dbReference>
<dbReference type="KEGG" id="ehx:EMIHUDRAFT_247647"/>
<reference evidence="4" key="1">
    <citation type="journal article" date="2013" name="Nature">
        <title>Pan genome of the phytoplankton Emiliania underpins its global distribution.</title>
        <authorList>
            <person name="Read B.A."/>
            <person name="Kegel J."/>
            <person name="Klute M.J."/>
            <person name="Kuo A."/>
            <person name="Lefebvre S.C."/>
            <person name="Maumus F."/>
            <person name="Mayer C."/>
            <person name="Miller J."/>
            <person name="Monier A."/>
            <person name="Salamov A."/>
            <person name="Young J."/>
            <person name="Aguilar M."/>
            <person name="Claverie J.M."/>
            <person name="Frickenhaus S."/>
            <person name="Gonzalez K."/>
            <person name="Herman E.K."/>
            <person name="Lin Y.C."/>
            <person name="Napier J."/>
            <person name="Ogata H."/>
            <person name="Sarno A.F."/>
            <person name="Shmutz J."/>
            <person name="Schroeder D."/>
            <person name="de Vargas C."/>
            <person name="Verret F."/>
            <person name="von Dassow P."/>
            <person name="Valentin K."/>
            <person name="Van de Peer Y."/>
            <person name="Wheeler G."/>
            <person name="Dacks J.B."/>
            <person name="Delwiche C.F."/>
            <person name="Dyhrman S.T."/>
            <person name="Glockner G."/>
            <person name="John U."/>
            <person name="Richards T."/>
            <person name="Worden A.Z."/>
            <person name="Zhang X."/>
            <person name="Grigoriev I.V."/>
            <person name="Allen A.E."/>
            <person name="Bidle K."/>
            <person name="Borodovsky M."/>
            <person name="Bowler C."/>
            <person name="Brownlee C."/>
            <person name="Cock J.M."/>
            <person name="Elias M."/>
            <person name="Gladyshev V.N."/>
            <person name="Groth M."/>
            <person name="Guda C."/>
            <person name="Hadaegh A."/>
            <person name="Iglesias-Rodriguez M.D."/>
            <person name="Jenkins J."/>
            <person name="Jones B.M."/>
            <person name="Lawson T."/>
            <person name="Leese F."/>
            <person name="Lindquist E."/>
            <person name="Lobanov A."/>
            <person name="Lomsadze A."/>
            <person name="Malik S.B."/>
            <person name="Marsh M.E."/>
            <person name="Mackinder L."/>
            <person name="Mock T."/>
            <person name="Mueller-Roeber B."/>
            <person name="Pagarete A."/>
            <person name="Parker M."/>
            <person name="Probert I."/>
            <person name="Quesneville H."/>
            <person name="Raines C."/>
            <person name="Rensing S.A."/>
            <person name="Riano-Pachon D.M."/>
            <person name="Richier S."/>
            <person name="Rokitta S."/>
            <person name="Shiraiwa Y."/>
            <person name="Soanes D.M."/>
            <person name="van der Giezen M."/>
            <person name="Wahlund T.M."/>
            <person name="Williams B."/>
            <person name="Wilson W."/>
            <person name="Wolfe G."/>
            <person name="Wurch L.L."/>
        </authorList>
    </citation>
    <scope>NUCLEOTIDE SEQUENCE</scope>
</reference>